<dbReference type="EMBL" id="SHLD01000001">
    <property type="protein sequence ID" value="RZU74364.1"/>
    <property type="molecule type" value="Genomic_DNA"/>
</dbReference>
<evidence type="ECO:0000256" key="3">
    <source>
        <dbReference type="ARBA" id="ARBA00022801"/>
    </source>
</evidence>
<evidence type="ECO:0000259" key="6">
    <source>
        <dbReference type="PROSITE" id="PS51175"/>
    </source>
</evidence>
<dbReference type="InterPro" id="IPR026891">
    <property type="entry name" value="Fn3-like"/>
</dbReference>
<dbReference type="InterPro" id="IPR050288">
    <property type="entry name" value="Cellulose_deg_GH3"/>
</dbReference>
<dbReference type="SMART" id="SM00606">
    <property type="entry name" value="CBD_IV"/>
    <property type="match status" value="1"/>
</dbReference>
<dbReference type="FunFam" id="2.60.40.10:FF:000495">
    <property type="entry name" value="Periplasmic beta-glucosidase"/>
    <property type="match status" value="1"/>
</dbReference>
<dbReference type="PANTHER" id="PTHR42715">
    <property type="entry name" value="BETA-GLUCOSIDASE"/>
    <property type="match status" value="1"/>
</dbReference>
<evidence type="ECO:0000256" key="1">
    <source>
        <dbReference type="ARBA" id="ARBA00005336"/>
    </source>
</evidence>
<name>A0A4Q8B9E1_9ACTN</name>
<dbReference type="SUPFAM" id="SSF49785">
    <property type="entry name" value="Galactose-binding domain-like"/>
    <property type="match status" value="1"/>
</dbReference>
<dbReference type="Gene3D" id="2.60.40.10">
    <property type="entry name" value="Immunoglobulins"/>
    <property type="match status" value="1"/>
</dbReference>
<dbReference type="Gene3D" id="2.60.120.260">
    <property type="entry name" value="Galactose-binding domain-like"/>
    <property type="match status" value="1"/>
</dbReference>
<comment type="function">
    <text evidence="4">Catalyzes the hydrolysis of a non-reducing terminal alpha-L-arabinopyranosidic linkage in ginsenoside Rb2 (alpha-L-arabinopyranosyl-(1-&gt;6)-alpha-D-glucopyranosyl) to release alpha-D-glucopyranosyl (Rd). It is not able to hydrolyze alpha-L-arabinofuranosyl-(1-&gt;6)-alpha-D-glucopyranosyl (Rc).</text>
</comment>
<keyword evidence="2" id="KW-0732">Signal</keyword>
<dbReference type="Pfam" id="PF14310">
    <property type="entry name" value="Fn3-like"/>
    <property type="match status" value="1"/>
</dbReference>
<dbReference type="Pfam" id="PF03422">
    <property type="entry name" value="CBM_6"/>
    <property type="match status" value="1"/>
</dbReference>
<dbReference type="InterPro" id="IPR008979">
    <property type="entry name" value="Galactose-bd-like_sf"/>
</dbReference>
<dbReference type="InterPro" id="IPR013783">
    <property type="entry name" value="Ig-like_fold"/>
</dbReference>
<keyword evidence="3" id="KW-0378">Hydrolase</keyword>
<dbReference type="Proteomes" id="UP000294114">
    <property type="component" value="Unassembled WGS sequence"/>
</dbReference>
<evidence type="ECO:0000313" key="8">
    <source>
        <dbReference type="Proteomes" id="UP000294114"/>
    </source>
</evidence>
<feature type="domain" description="CBM6" evidence="6">
    <location>
        <begin position="116"/>
        <end position="237"/>
    </location>
</feature>
<dbReference type="SMART" id="SM01217">
    <property type="entry name" value="Fn3_like"/>
    <property type="match status" value="1"/>
</dbReference>
<evidence type="ECO:0000256" key="5">
    <source>
        <dbReference type="ARBA" id="ARBA00074219"/>
    </source>
</evidence>
<dbReference type="PANTHER" id="PTHR42715:SF3">
    <property type="entry name" value="BETA-GLUCOSIDASE B-RELATED"/>
    <property type="match status" value="1"/>
</dbReference>
<organism evidence="7 8">
    <name type="scientific">Micromonospora kangleipakensis</name>
    <dbReference type="NCBI Taxonomy" id="1077942"/>
    <lineage>
        <taxon>Bacteria</taxon>
        <taxon>Bacillati</taxon>
        <taxon>Actinomycetota</taxon>
        <taxon>Actinomycetes</taxon>
        <taxon>Micromonosporales</taxon>
        <taxon>Micromonosporaceae</taxon>
        <taxon>Micromonospora</taxon>
    </lineage>
</organism>
<evidence type="ECO:0000256" key="4">
    <source>
        <dbReference type="ARBA" id="ARBA00058905"/>
    </source>
</evidence>
<evidence type="ECO:0000313" key="7">
    <source>
        <dbReference type="EMBL" id="RZU74364.1"/>
    </source>
</evidence>
<comment type="similarity">
    <text evidence="1">Belongs to the glycosyl hydrolase 3 family.</text>
</comment>
<dbReference type="GO" id="GO:0009251">
    <property type="term" value="P:glucan catabolic process"/>
    <property type="evidence" value="ECO:0007669"/>
    <property type="project" value="TreeGrafter"/>
</dbReference>
<keyword evidence="8" id="KW-1185">Reference proteome</keyword>
<evidence type="ECO:0000256" key="2">
    <source>
        <dbReference type="ARBA" id="ARBA00022729"/>
    </source>
</evidence>
<dbReference type="CDD" id="cd04084">
    <property type="entry name" value="CBM6_xylanase-like"/>
    <property type="match status" value="1"/>
</dbReference>
<gene>
    <name evidence="7" type="ORF">EV384_2821</name>
</gene>
<dbReference type="AlphaFoldDB" id="A0A4Q8B9E1"/>
<dbReference type="InterPro" id="IPR005084">
    <property type="entry name" value="CBM6"/>
</dbReference>
<dbReference type="GO" id="GO:0008422">
    <property type="term" value="F:beta-glucosidase activity"/>
    <property type="evidence" value="ECO:0007669"/>
    <property type="project" value="UniProtKB-ARBA"/>
</dbReference>
<protein>
    <recommendedName>
        <fullName evidence="5">Exo-alpha-(1-&gt;6)-L-arabinopyranosidase</fullName>
    </recommendedName>
</protein>
<dbReference type="GO" id="GO:0030246">
    <property type="term" value="F:carbohydrate binding"/>
    <property type="evidence" value="ECO:0007669"/>
    <property type="project" value="InterPro"/>
</dbReference>
<proteinExistence type="inferred from homology"/>
<dbReference type="PROSITE" id="PS51175">
    <property type="entry name" value="CBM6"/>
    <property type="match status" value="1"/>
</dbReference>
<dbReference type="RefSeq" id="WP_242624043.1">
    <property type="nucleotide sequence ID" value="NZ_SHLD01000001.1"/>
</dbReference>
<sequence>MSAGGSVQVSVDVTNTGRYAGDEVVQLYTHQRHSRDKIPVKQLRGFQRVSLAPGQTTTVRFTLRADDLAHWDVTRDKWVLESSMHDLLVGASSDDIRQRATLRVDGERIPARNLSATIRAENFDGYAGIQLVDESKEHGTSVGATGPGNWIKFAGCVLGGGRTTFTARVAKASAGAGAIEVRLGSPTGRLLGTATVPSTGDVYTYATTSAPLAAAPGIHDVYLVFRSDLRLATYSIG</sequence>
<dbReference type="InterPro" id="IPR006584">
    <property type="entry name" value="Cellulose-bd_IV"/>
</dbReference>
<reference evidence="7 8" key="1">
    <citation type="submission" date="2019-02" db="EMBL/GenBank/DDBJ databases">
        <title>Sequencing the genomes of 1000 actinobacteria strains.</title>
        <authorList>
            <person name="Klenk H.-P."/>
        </authorList>
    </citation>
    <scope>NUCLEOTIDE SEQUENCE [LARGE SCALE GENOMIC DNA]</scope>
    <source>
        <strain evidence="7 8">DSM 45612</strain>
    </source>
</reference>
<accession>A0A4Q8B9E1</accession>
<comment type="caution">
    <text evidence="7">The sequence shown here is derived from an EMBL/GenBank/DDBJ whole genome shotgun (WGS) entry which is preliminary data.</text>
</comment>